<keyword evidence="3" id="KW-0482">Metalloprotease</keyword>
<feature type="transmembrane region" description="Helical" evidence="1">
    <location>
        <begin position="36"/>
        <end position="57"/>
    </location>
</feature>
<feature type="transmembrane region" description="Helical" evidence="1">
    <location>
        <begin position="69"/>
        <end position="92"/>
    </location>
</feature>
<dbReference type="Pfam" id="PF02517">
    <property type="entry name" value="Rce1-like"/>
    <property type="match status" value="1"/>
</dbReference>
<reference evidence="3 4" key="1">
    <citation type="submission" date="2018-11" db="EMBL/GenBank/DDBJ databases">
        <authorList>
            <person name="Ye M.-Q."/>
            <person name="Du Z.-J."/>
        </authorList>
    </citation>
    <scope>NUCLEOTIDE SEQUENCE [LARGE SCALE GENOMIC DNA]</scope>
    <source>
        <strain evidence="3 4">U0105</strain>
    </source>
</reference>
<feature type="transmembrane region" description="Helical" evidence="1">
    <location>
        <begin position="6"/>
        <end position="24"/>
    </location>
</feature>
<feature type="domain" description="CAAX prenyl protease 2/Lysostaphin resistance protein A-like" evidence="2">
    <location>
        <begin position="131"/>
        <end position="236"/>
    </location>
</feature>
<keyword evidence="3" id="KW-0645">Protease</keyword>
<keyword evidence="3" id="KW-0378">Hydrolase</keyword>
<evidence type="ECO:0000313" key="4">
    <source>
        <dbReference type="Proteomes" id="UP000275281"/>
    </source>
</evidence>
<dbReference type="EMBL" id="RPOK01000003">
    <property type="protein sequence ID" value="RPJ66605.1"/>
    <property type="molecule type" value="Genomic_DNA"/>
</dbReference>
<comment type="caution">
    <text evidence="3">The sequence shown here is derived from an EMBL/GenBank/DDBJ whole genome shotgun (WGS) entry which is preliminary data.</text>
</comment>
<organism evidence="3 4">
    <name type="scientific">Alteromonas sediminis</name>
    <dbReference type="NCBI Taxonomy" id="2259342"/>
    <lineage>
        <taxon>Bacteria</taxon>
        <taxon>Pseudomonadati</taxon>
        <taxon>Pseudomonadota</taxon>
        <taxon>Gammaproteobacteria</taxon>
        <taxon>Alteromonadales</taxon>
        <taxon>Alteromonadaceae</taxon>
        <taxon>Alteromonas/Salinimonas group</taxon>
        <taxon>Alteromonas</taxon>
    </lineage>
</organism>
<feature type="transmembrane region" description="Helical" evidence="1">
    <location>
        <begin position="104"/>
        <end position="124"/>
    </location>
</feature>
<dbReference type="RefSeq" id="WP_124027962.1">
    <property type="nucleotide sequence ID" value="NZ_JBHRSN010000006.1"/>
</dbReference>
<keyword evidence="1" id="KW-0812">Transmembrane</keyword>
<gene>
    <name evidence="3" type="ORF">DRW07_11015</name>
</gene>
<dbReference type="InterPro" id="IPR003675">
    <property type="entry name" value="Rce1/LyrA-like_dom"/>
</dbReference>
<accession>A0A3N5YBV8</accession>
<evidence type="ECO:0000259" key="2">
    <source>
        <dbReference type="Pfam" id="PF02517"/>
    </source>
</evidence>
<evidence type="ECO:0000313" key="3">
    <source>
        <dbReference type="EMBL" id="RPJ66605.1"/>
    </source>
</evidence>
<dbReference type="GO" id="GO:0080120">
    <property type="term" value="P:CAAX-box protein maturation"/>
    <property type="evidence" value="ECO:0007669"/>
    <property type="project" value="UniProtKB-ARBA"/>
</dbReference>
<sequence length="241" mass="26704">MINVNPVIIESLILFAFCGLGAIVSRGKVDWKWIGLAVLTYAAHKFITFAAMHPLIIDLLPGRYNWEGKILGSVFVLVIGLLVCKGNAAAFGWTLKQNGPAVKAGYTVAAFTFIATAMFMYWYFPGTQSAPTADWLYQMTMPSIDEELLYRGVMLLMLTRAFKPSFTLVGAPFGIAVIISILMFYATHIVGVSADWTVTVNWLNIISLFYGMLWVYVRVATGSLLLPILLHSWANTANYIL</sequence>
<protein>
    <submittedName>
        <fullName evidence="3">CPBP family intramembrane metalloprotease</fullName>
    </submittedName>
</protein>
<dbReference type="GO" id="GO:0004175">
    <property type="term" value="F:endopeptidase activity"/>
    <property type="evidence" value="ECO:0007669"/>
    <property type="project" value="UniProtKB-ARBA"/>
</dbReference>
<keyword evidence="1" id="KW-1133">Transmembrane helix</keyword>
<feature type="transmembrane region" description="Helical" evidence="1">
    <location>
        <begin position="198"/>
        <end position="217"/>
    </location>
</feature>
<dbReference type="GO" id="GO:0006508">
    <property type="term" value="P:proteolysis"/>
    <property type="evidence" value="ECO:0007669"/>
    <property type="project" value="UniProtKB-KW"/>
</dbReference>
<dbReference type="Proteomes" id="UP000275281">
    <property type="component" value="Unassembled WGS sequence"/>
</dbReference>
<keyword evidence="4" id="KW-1185">Reference proteome</keyword>
<dbReference type="OrthoDB" id="877230at2"/>
<feature type="transmembrane region" description="Helical" evidence="1">
    <location>
        <begin position="165"/>
        <end position="186"/>
    </location>
</feature>
<evidence type="ECO:0000256" key="1">
    <source>
        <dbReference type="SAM" id="Phobius"/>
    </source>
</evidence>
<proteinExistence type="predicted"/>
<keyword evidence="1" id="KW-0472">Membrane</keyword>
<dbReference type="AlphaFoldDB" id="A0A3N5YBV8"/>
<name>A0A3N5YBV8_9ALTE</name>
<dbReference type="GO" id="GO:0008237">
    <property type="term" value="F:metallopeptidase activity"/>
    <property type="evidence" value="ECO:0007669"/>
    <property type="project" value="UniProtKB-KW"/>
</dbReference>